<evidence type="ECO:0000256" key="1">
    <source>
        <dbReference type="ARBA" id="ARBA00023015"/>
    </source>
</evidence>
<dbReference type="InterPro" id="IPR036388">
    <property type="entry name" value="WH-like_DNA-bd_sf"/>
</dbReference>
<dbReference type="SMART" id="SM00347">
    <property type="entry name" value="HTH_MARR"/>
    <property type="match status" value="1"/>
</dbReference>
<dbReference type="GO" id="GO:0003677">
    <property type="term" value="F:DNA binding"/>
    <property type="evidence" value="ECO:0007669"/>
    <property type="project" value="UniProtKB-KW"/>
</dbReference>
<accession>A0ABS0LSP7</accession>
<dbReference type="Proteomes" id="UP000721415">
    <property type="component" value="Unassembled WGS sequence"/>
</dbReference>
<dbReference type="RefSeq" id="WP_197116097.1">
    <property type="nucleotide sequence ID" value="NZ_JACBXQ010000006.1"/>
</dbReference>
<dbReference type="InterPro" id="IPR023187">
    <property type="entry name" value="Tscrpt_reg_MarR-type_CS"/>
</dbReference>
<feature type="domain" description="HTH marR-type" evidence="4">
    <location>
        <begin position="2"/>
        <end position="140"/>
    </location>
</feature>
<dbReference type="Gene3D" id="1.10.10.10">
    <property type="entry name" value="Winged helix-like DNA-binding domain superfamily/Winged helix DNA-binding domain"/>
    <property type="match status" value="1"/>
</dbReference>
<organism evidence="5 6">
    <name type="scientific">Facklamia lactis</name>
    <dbReference type="NCBI Taxonomy" id="2749967"/>
    <lineage>
        <taxon>Bacteria</taxon>
        <taxon>Bacillati</taxon>
        <taxon>Bacillota</taxon>
        <taxon>Bacilli</taxon>
        <taxon>Lactobacillales</taxon>
        <taxon>Aerococcaceae</taxon>
        <taxon>Facklamia</taxon>
    </lineage>
</organism>
<keyword evidence="3" id="KW-0804">Transcription</keyword>
<reference evidence="5 6" key="1">
    <citation type="submission" date="2020-07" db="EMBL/GenBank/DDBJ databases">
        <title>Facklamia lactis sp. nov., isolated from raw milk.</title>
        <authorList>
            <person name="Doll E.V."/>
            <person name="Huptas C."/>
            <person name="Staib L."/>
            <person name="Wenning M."/>
            <person name="Scherer S."/>
        </authorList>
    </citation>
    <scope>NUCLEOTIDE SEQUENCE [LARGE SCALE GENOMIC DNA]</scope>
    <source>
        <strain evidence="5 6">DSM 111018</strain>
    </source>
</reference>
<name>A0ABS0LSP7_9LACT</name>
<evidence type="ECO:0000313" key="5">
    <source>
        <dbReference type="EMBL" id="MBG9987185.1"/>
    </source>
</evidence>
<dbReference type="PROSITE" id="PS50995">
    <property type="entry name" value="HTH_MARR_2"/>
    <property type="match status" value="1"/>
</dbReference>
<protein>
    <submittedName>
        <fullName evidence="5">Winged helix DNA-binding protein</fullName>
    </submittedName>
</protein>
<dbReference type="InterPro" id="IPR036390">
    <property type="entry name" value="WH_DNA-bd_sf"/>
</dbReference>
<dbReference type="PANTHER" id="PTHR42756">
    <property type="entry name" value="TRANSCRIPTIONAL REGULATOR, MARR"/>
    <property type="match status" value="1"/>
</dbReference>
<evidence type="ECO:0000313" key="6">
    <source>
        <dbReference type="Proteomes" id="UP000721415"/>
    </source>
</evidence>
<sequence length="154" mass="17647">MEKDLLREINLYLVDIFNQVLIIEESSLQSSDFSDLSVKEMHTIEAIGLFGNTTSGVAKKLRVTAGTVSVSIRNLVKKDYVIREADPKDRRVITLRLTKKGKLLYRLHAKFHHKMVERSITGMKNEEATVLIKGLQNLYSFLQEIDLQAEEELQ</sequence>
<keyword evidence="2 5" id="KW-0238">DNA-binding</keyword>
<gene>
    <name evidence="5" type="ORF">HZY91_09935</name>
</gene>
<dbReference type="PROSITE" id="PS01117">
    <property type="entry name" value="HTH_MARR_1"/>
    <property type="match status" value="1"/>
</dbReference>
<keyword evidence="1" id="KW-0805">Transcription regulation</keyword>
<dbReference type="Pfam" id="PF12802">
    <property type="entry name" value="MarR_2"/>
    <property type="match status" value="1"/>
</dbReference>
<evidence type="ECO:0000259" key="4">
    <source>
        <dbReference type="PROSITE" id="PS50995"/>
    </source>
</evidence>
<keyword evidence="6" id="KW-1185">Reference proteome</keyword>
<dbReference type="InterPro" id="IPR000835">
    <property type="entry name" value="HTH_MarR-typ"/>
</dbReference>
<proteinExistence type="predicted"/>
<dbReference type="PANTHER" id="PTHR42756:SF1">
    <property type="entry name" value="TRANSCRIPTIONAL REPRESSOR OF EMRAB OPERON"/>
    <property type="match status" value="1"/>
</dbReference>
<evidence type="ECO:0000256" key="3">
    <source>
        <dbReference type="ARBA" id="ARBA00023163"/>
    </source>
</evidence>
<comment type="caution">
    <text evidence="5">The sequence shown here is derived from an EMBL/GenBank/DDBJ whole genome shotgun (WGS) entry which is preliminary data.</text>
</comment>
<evidence type="ECO:0000256" key="2">
    <source>
        <dbReference type="ARBA" id="ARBA00023125"/>
    </source>
</evidence>
<dbReference type="SUPFAM" id="SSF46785">
    <property type="entry name" value="Winged helix' DNA-binding domain"/>
    <property type="match status" value="1"/>
</dbReference>
<dbReference type="EMBL" id="JACBXQ010000006">
    <property type="protein sequence ID" value="MBG9987185.1"/>
    <property type="molecule type" value="Genomic_DNA"/>
</dbReference>